<feature type="domain" description="PD-(D/E)XK endonuclease-like" evidence="1">
    <location>
        <begin position="22"/>
        <end position="150"/>
    </location>
</feature>
<dbReference type="InterPro" id="IPR011335">
    <property type="entry name" value="Restrct_endonuc-II-like"/>
</dbReference>
<sequence length="168" mass="18846">MLLDAGAEILDDFYDLYGGTTFNVHEKELGFSFVLGNYSINGFIDRVDINGDVVEIVDYKTGKREVAAKDIHKNLQLGIYALAASRMFPGSKIKASLHYLRSGRIKSHEYTEEDLELAKQSLVDRINQIMNDTNFSPTKNERVCSFCDHAQSGACSTGAIRLRKFNRA</sequence>
<proteinExistence type="predicted"/>
<keyword evidence="3" id="KW-0378">Hydrolase</keyword>
<organism evidence="3">
    <name type="scientific">uncultured Caudovirales phage</name>
    <dbReference type="NCBI Taxonomy" id="2100421"/>
    <lineage>
        <taxon>Viruses</taxon>
        <taxon>Duplodnaviria</taxon>
        <taxon>Heunggongvirae</taxon>
        <taxon>Uroviricota</taxon>
        <taxon>Caudoviricetes</taxon>
        <taxon>Peduoviridae</taxon>
        <taxon>Maltschvirus</taxon>
        <taxon>Maltschvirus maltsch</taxon>
    </lineage>
</organism>
<dbReference type="EMBL" id="LR796737">
    <property type="protein sequence ID" value="CAB4162891.1"/>
    <property type="molecule type" value="Genomic_DNA"/>
</dbReference>
<dbReference type="GO" id="GO:0004527">
    <property type="term" value="F:exonuclease activity"/>
    <property type="evidence" value="ECO:0007669"/>
    <property type="project" value="UniProtKB-KW"/>
</dbReference>
<evidence type="ECO:0000313" key="2">
    <source>
        <dbReference type="EMBL" id="CAB4143531.1"/>
    </source>
</evidence>
<accession>A0A6J5P0H3</accession>
<evidence type="ECO:0000259" key="1">
    <source>
        <dbReference type="Pfam" id="PF12705"/>
    </source>
</evidence>
<dbReference type="InterPro" id="IPR038726">
    <property type="entry name" value="PDDEXK_AddAB-type"/>
</dbReference>
<evidence type="ECO:0000313" key="3">
    <source>
        <dbReference type="EMBL" id="CAB4162891.1"/>
    </source>
</evidence>
<keyword evidence="3" id="KW-0540">Nuclease</keyword>
<dbReference type="EMBL" id="LR796418">
    <property type="protein sequence ID" value="CAB4143531.1"/>
    <property type="molecule type" value="Genomic_DNA"/>
</dbReference>
<keyword evidence="3" id="KW-0269">Exonuclease</keyword>
<name>A0A6J5P0H3_9CAUD</name>
<dbReference type="Pfam" id="PF12705">
    <property type="entry name" value="PDDEXK_1"/>
    <property type="match status" value="1"/>
</dbReference>
<protein>
    <submittedName>
        <fullName evidence="3">COG2887 RecB family exonuclease</fullName>
    </submittedName>
</protein>
<dbReference type="Gene3D" id="3.90.320.10">
    <property type="match status" value="1"/>
</dbReference>
<dbReference type="SUPFAM" id="SSF52980">
    <property type="entry name" value="Restriction endonuclease-like"/>
    <property type="match status" value="1"/>
</dbReference>
<dbReference type="InterPro" id="IPR011604">
    <property type="entry name" value="PDDEXK-like_dom_sf"/>
</dbReference>
<reference evidence="3" key="1">
    <citation type="submission" date="2020-04" db="EMBL/GenBank/DDBJ databases">
        <authorList>
            <person name="Chiriac C."/>
            <person name="Salcher M."/>
            <person name="Ghai R."/>
            <person name="Kavagutti S V."/>
        </authorList>
    </citation>
    <scope>NUCLEOTIDE SEQUENCE</scope>
</reference>
<gene>
    <name evidence="2" type="ORF">UFOVP436_168</name>
    <name evidence="3" type="ORF">UFOVP784_168</name>
</gene>